<dbReference type="GO" id="GO:0005813">
    <property type="term" value="C:centrosome"/>
    <property type="evidence" value="ECO:0007669"/>
    <property type="project" value="UniProtKB-SubCell"/>
</dbReference>
<keyword evidence="4" id="KW-0206">Cytoskeleton</keyword>
<sequence length="266" mass="29701">MTGAGRREGAGARGLPTGDSEAGGAAPTGGQAAALGPPRQPCKSACRAARGVAVVCGIFKLYFLKLFPSMYVEQQRAQLDEEVELLQEKLREKSDGLNELVIKKELADRQVLIQEEEIKHLEEMNANTRRKVIQLQEELEKQRKTVKELQQDKEALQEQQMSNLLLVSTLQSKLDEGKCPVPPVDSRPKGPEVQLEAVQRALLQRESEILDLKEQLEKIKDDLVSKNEEVLHLTLKLDMQNNHSAVSVRELQEENASLKVNDKDPP</sequence>
<name>A0A7J7F0K3_DICBM</name>
<comment type="subcellular location">
    <subcellularLocation>
        <location evidence="1">Cytoplasm</location>
        <location evidence="1">Cytoskeleton</location>
        <location evidence="1">Microtubule organizing center</location>
        <location evidence="1">Centrosome</location>
    </subcellularLocation>
</comment>
<dbReference type="InterPro" id="IPR028745">
    <property type="entry name" value="AKAP9/Pericentrin"/>
</dbReference>
<evidence type="ECO:0000256" key="4">
    <source>
        <dbReference type="ARBA" id="ARBA00023212"/>
    </source>
</evidence>
<keyword evidence="8" id="KW-1185">Reference proteome</keyword>
<evidence type="ECO:0000256" key="1">
    <source>
        <dbReference type="ARBA" id="ARBA00004300"/>
    </source>
</evidence>
<evidence type="ECO:0000256" key="2">
    <source>
        <dbReference type="ARBA" id="ARBA00022490"/>
    </source>
</evidence>
<dbReference type="GO" id="GO:0060090">
    <property type="term" value="F:molecular adaptor activity"/>
    <property type="evidence" value="ECO:0007669"/>
    <property type="project" value="InterPro"/>
</dbReference>
<keyword evidence="2" id="KW-0963">Cytoplasm</keyword>
<accession>A0A7J7F0K3</accession>
<feature type="region of interest" description="Disordered" evidence="6">
    <location>
        <begin position="1"/>
        <end position="40"/>
    </location>
</feature>
<feature type="compositionally biased region" description="Basic and acidic residues" evidence="6">
    <location>
        <begin position="1"/>
        <end position="10"/>
    </location>
</feature>
<reference evidence="7 8" key="1">
    <citation type="journal article" date="2020" name="Mol. Biol. Evol.">
        <title>Interspecific Gene Flow and the Evolution of Specialization in Black and White Rhinoceros.</title>
        <authorList>
            <person name="Moodley Y."/>
            <person name="Westbury M.V."/>
            <person name="Russo I.M."/>
            <person name="Gopalakrishnan S."/>
            <person name="Rakotoarivelo A."/>
            <person name="Olsen R.A."/>
            <person name="Prost S."/>
            <person name="Tunstall T."/>
            <person name="Ryder O.A."/>
            <person name="Dalen L."/>
            <person name="Bruford M.W."/>
        </authorList>
    </citation>
    <scope>NUCLEOTIDE SEQUENCE [LARGE SCALE GENOMIC DNA]</scope>
    <source>
        <strain evidence="7">SBR-YM</strain>
        <tissue evidence="7">Skin</tissue>
    </source>
</reference>
<feature type="coiled-coil region" evidence="5">
    <location>
        <begin position="195"/>
        <end position="229"/>
    </location>
</feature>
<organism evidence="7 8">
    <name type="scientific">Diceros bicornis minor</name>
    <name type="common">South-central black rhinoceros</name>
    <dbReference type="NCBI Taxonomy" id="77932"/>
    <lineage>
        <taxon>Eukaryota</taxon>
        <taxon>Metazoa</taxon>
        <taxon>Chordata</taxon>
        <taxon>Craniata</taxon>
        <taxon>Vertebrata</taxon>
        <taxon>Euteleostomi</taxon>
        <taxon>Mammalia</taxon>
        <taxon>Eutheria</taxon>
        <taxon>Laurasiatheria</taxon>
        <taxon>Perissodactyla</taxon>
        <taxon>Rhinocerotidae</taxon>
        <taxon>Diceros</taxon>
    </lineage>
</organism>
<evidence type="ECO:0000313" key="8">
    <source>
        <dbReference type="Proteomes" id="UP000551758"/>
    </source>
</evidence>
<dbReference type="EMBL" id="JACDTQ010001605">
    <property type="protein sequence ID" value="KAF5921579.1"/>
    <property type="molecule type" value="Genomic_DNA"/>
</dbReference>
<dbReference type="PANTHER" id="PTHR44981:SF3">
    <property type="entry name" value="PERICENTRIN"/>
    <property type="match status" value="1"/>
</dbReference>
<dbReference type="AlphaFoldDB" id="A0A7J7F0K3"/>
<evidence type="ECO:0000256" key="5">
    <source>
        <dbReference type="SAM" id="Coils"/>
    </source>
</evidence>
<protein>
    <submittedName>
        <fullName evidence="7">Uncharacterized protein</fullName>
    </submittedName>
</protein>
<dbReference type="SUPFAM" id="SSF57997">
    <property type="entry name" value="Tropomyosin"/>
    <property type="match status" value="1"/>
</dbReference>
<dbReference type="GO" id="GO:0007165">
    <property type="term" value="P:signal transduction"/>
    <property type="evidence" value="ECO:0007669"/>
    <property type="project" value="InterPro"/>
</dbReference>
<evidence type="ECO:0000313" key="7">
    <source>
        <dbReference type="EMBL" id="KAF5921579.1"/>
    </source>
</evidence>
<comment type="caution">
    <text evidence="7">The sequence shown here is derived from an EMBL/GenBank/DDBJ whole genome shotgun (WGS) entry which is preliminary data.</text>
</comment>
<dbReference type="PANTHER" id="PTHR44981">
    <property type="entry name" value="PERICENTRIN-LIKE PROTEIN, ISOFORM F"/>
    <property type="match status" value="1"/>
</dbReference>
<proteinExistence type="predicted"/>
<evidence type="ECO:0000256" key="6">
    <source>
        <dbReference type="SAM" id="MobiDB-lite"/>
    </source>
</evidence>
<gene>
    <name evidence="7" type="ORF">HPG69_009148</name>
</gene>
<keyword evidence="3 5" id="KW-0175">Coiled coil</keyword>
<feature type="compositionally biased region" description="Low complexity" evidence="6">
    <location>
        <begin position="22"/>
        <end position="37"/>
    </location>
</feature>
<evidence type="ECO:0000256" key="3">
    <source>
        <dbReference type="ARBA" id="ARBA00023054"/>
    </source>
</evidence>
<feature type="coiled-coil region" evidence="5">
    <location>
        <begin position="69"/>
        <end position="159"/>
    </location>
</feature>
<dbReference type="Proteomes" id="UP000551758">
    <property type="component" value="Unassembled WGS sequence"/>
</dbReference>